<dbReference type="Gene3D" id="3.30.830.10">
    <property type="entry name" value="Metalloenzyme, LuxS/M16 peptidase-like"/>
    <property type="match status" value="4"/>
</dbReference>
<keyword evidence="1" id="KW-0175">Coiled coil</keyword>
<evidence type="ECO:0000256" key="1">
    <source>
        <dbReference type="SAM" id="Coils"/>
    </source>
</evidence>
<name>A0A2T0XMF9_9BACT</name>
<dbReference type="Pfam" id="PF08367">
    <property type="entry name" value="M16C_assoc"/>
    <property type="match status" value="1"/>
</dbReference>
<dbReference type="AlphaFoldDB" id="A0A2T0XMF9"/>
<comment type="caution">
    <text evidence="3">The sequence shown here is derived from an EMBL/GenBank/DDBJ whole genome shotgun (WGS) entry which is preliminary data.</text>
</comment>
<dbReference type="InterPro" id="IPR055130">
    <property type="entry name" value="PreP_C"/>
</dbReference>
<dbReference type="Pfam" id="PF22516">
    <property type="entry name" value="PreP_C"/>
    <property type="match status" value="1"/>
</dbReference>
<keyword evidence="4" id="KW-1185">Reference proteome</keyword>
<dbReference type="EMBL" id="QPIZ01000003">
    <property type="protein sequence ID" value="RCW38737.1"/>
    <property type="molecule type" value="Genomic_DNA"/>
</dbReference>
<feature type="domain" description="Peptidase M16C associated" evidence="2">
    <location>
        <begin position="483"/>
        <end position="733"/>
    </location>
</feature>
<feature type="coiled-coil region" evidence="1">
    <location>
        <begin position="494"/>
        <end position="529"/>
    </location>
</feature>
<evidence type="ECO:0000313" key="4">
    <source>
        <dbReference type="Proteomes" id="UP000252733"/>
    </source>
</evidence>
<dbReference type="PANTHER" id="PTHR43016:SF13">
    <property type="entry name" value="PRESEQUENCE PROTEASE, MITOCHONDRIAL"/>
    <property type="match status" value="1"/>
</dbReference>
<dbReference type="FunFam" id="3.30.830.10:FF:000034">
    <property type="entry name" value="presequence protease 1, chloroplastic/mitochondrial"/>
    <property type="match status" value="1"/>
</dbReference>
<dbReference type="GO" id="GO:0046872">
    <property type="term" value="F:metal ion binding"/>
    <property type="evidence" value="ECO:0007669"/>
    <property type="project" value="InterPro"/>
</dbReference>
<dbReference type="STRING" id="1168289.GCA_000259075_01847"/>
<proteinExistence type="predicted"/>
<evidence type="ECO:0000313" key="3">
    <source>
        <dbReference type="EMBL" id="RCW38737.1"/>
    </source>
</evidence>
<dbReference type="Pfam" id="PF05193">
    <property type="entry name" value="Peptidase_M16_C"/>
    <property type="match status" value="1"/>
</dbReference>
<dbReference type="InterPro" id="IPR007863">
    <property type="entry name" value="Peptidase_M16_C"/>
</dbReference>
<dbReference type="PANTHER" id="PTHR43016">
    <property type="entry name" value="PRESEQUENCE PROTEASE"/>
    <property type="match status" value="1"/>
</dbReference>
<dbReference type="InterPro" id="IPR013578">
    <property type="entry name" value="Peptidase_M16C_assoc"/>
</dbReference>
<dbReference type="SUPFAM" id="SSF63411">
    <property type="entry name" value="LuxS/MPP-like metallohydrolase"/>
    <property type="match status" value="4"/>
</dbReference>
<protein>
    <recommendedName>
        <fullName evidence="2">Peptidase M16C associated domain-containing protein</fullName>
    </recommendedName>
</protein>
<evidence type="ECO:0000259" key="2">
    <source>
        <dbReference type="SMART" id="SM01264"/>
    </source>
</evidence>
<dbReference type="GO" id="GO:0004222">
    <property type="term" value="F:metalloendopeptidase activity"/>
    <property type="evidence" value="ECO:0007669"/>
    <property type="project" value="TreeGrafter"/>
</dbReference>
<dbReference type="OrthoDB" id="9811314at2"/>
<reference evidence="3 4" key="1">
    <citation type="submission" date="2018-07" db="EMBL/GenBank/DDBJ databases">
        <title>Freshwater and sediment microbial communities from various areas in North America, analyzing microbe dynamics in response to fracking.</title>
        <authorList>
            <person name="Lamendella R."/>
        </authorList>
    </citation>
    <scope>NUCLEOTIDE SEQUENCE [LARGE SCALE GENOMIC DNA]</scope>
    <source>
        <strain evidence="3 4">160A</strain>
    </source>
</reference>
<dbReference type="SMART" id="SM01264">
    <property type="entry name" value="M16C_associated"/>
    <property type="match status" value="1"/>
</dbReference>
<dbReference type="RefSeq" id="WP_106153071.1">
    <property type="nucleotide sequence ID" value="NZ_PVTS01000007.1"/>
</dbReference>
<dbReference type="Proteomes" id="UP000252733">
    <property type="component" value="Unassembled WGS sequence"/>
</dbReference>
<organism evidence="3 4">
    <name type="scientific">Marinilabilia salmonicolor</name>
    <dbReference type="NCBI Taxonomy" id="989"/>
    <lineage>
        <taxon>Bacteria</taxon>
        <taxon>Pseudomonadati</taxon>
        <taxon>Bacteroidota</taxon>
        <taxon>Bacteroidia</taxon>
        <taxon>Marinilabiliales</taxon>
        <taxon>Marinilabiliaceae</taxon>
        <taxon>Marinilabilia</taxon>
    </lineage>
</organism>
<accession>A0A2T0XMF9</accession>
<sequence>MKHMIYLVAITMMISMWSCSDGPAHKEGEVYHGFRLIENRFVEEVNANCLYFEHEKSGARLMKIAADDANKVFAVSFKTLPQNDYGTPHIIEHSVLNGSENFPAKSPFDILRKGSLNTFLNAMTWPDYTAYPIASMNNKDYFNLMHVYMDAVFNPLLHSDPRILKQEGWHYELDDMDGEITYKGVVYNEMKGAFSDPERQMGYHTYKVLFPDNTYGVSSGGHPEAIPELTYDYFKNFHKTYYHPSNSFIFLYGDADLDKELEFLNSEYLSNYEKQEEKLEIPLQEPFSEKKTLEESYSVPEGSDTRDKTFLGYYYVAGLTTDQDLTMALDIISEALVNHESAPLRLALQEAGIGKDIYAYVDDSKQNIFQFIVQNANPEDGEKFQEVVSETLRKVAQEGFEEEMIEGIVNRMEFRLREGDSPYKGLIYLFSLKNSFLFADDIYDGIEFEKPLAAVKEGIKNGMLQQIVQDYFIDNPHALMMVFKPEPGLEKEMSEQTKAKLAEYKASLSEEELQKLVEETKALKEYQQAEDSPEAVASIPMLSRSDISTDVQWYEVAEKSIGDIPVLHYEDFTNDIVYANFFFDLRPLPQELIPYANLLSQLLGKMNTENYSFGELDNALNIHTGGFYTYLNSYLENDSDDKLIPKLRITAKATVDKTDKLFELLDEILNHTKIDDTERLKELLIRHQSQVESQAKNYGVGVAMNRLTSYFKNAGMFNEMINGLTYYDFVTDLTENFDSRNEEIIANLQKVASLLIKKQNLIAGITCSGENFTTYQEAFNNFVPELAEGEVSLNQWKFNLEPKNEGLMSSSLVQYVTKGYDYKKLGYEWDGKMEVLNQILSTDYLQTQIRVMGGAYGGWAQVSPTGTLMFASYRDPNLTETLDNYDAGAEYLQNFDADSTEMTRYIIGTISNIDYPSTASQRGTIAMSNYFKKETKEKMQKERNAILNTTAEDISGYAQLISDVMSQDIYCVYGNDQKINAHEELFESVRQVVQ</sequence>
<dbReference type="InterPro" id="IPR011249">
    <property type="entry name" value="Metalloenz_LuxS/M16"/>
</dbReference>
<gene>
    <name evidence="3" type="ORF">DFO77_103209</name>
</gene>
<dbReference type="GO" id="GO:0016485">
    <property type="term" value="P:protein processing"/>
    <property type="evidence" value="ECO:0007669"/>
    <property type="project" value="TreeGrafter"/>
</dbReference>